<comment type="caution">
    <text evidence="3">The sequence shown here is derived from an EMBL/GenBank/DDBJ whole genome shotgun (WGS) entry which is preliminary data.</text>
</comment>
<feature type="transmembrane region" description="Helical" evidence="2">
    <location>
        <begin position="325"/>
        <end position="343"/>
    </location>
</feature>
<sequence length="370" mass="41763">MAGLMEVLAKLMRNVTMVVAMPFAVCKLVFTSSMNTIFLVIQTWMELVKATISFHVNLFWKTVTWTIALLSLPLRFLTALQRERLLEQHVREMQFELESLVWDRKELKDHLQAAVRERRIMESILIELEEEHDKAIANIELLKAELQDLKEENLRLKEIQGKAAWSFRGGQDEPNKSKKVGDNDQVIPYGTIASLISTSNNKGSGISFQELMMNRQVWEDKSKTNGGYIDFVKPAPAPTGSVKPFNPTIVRNIDGNGVVEERREIALSQTLFSAILSLLVGMIVWEAEDPCMPLVVALFTVVGMSLKSVIQFFFSIKNKPASDAVALLSFNWFILGTLSYPTLPKVTRMLAPLALTLFHWIASCLGISFN</sequence>
<gene>
    <name evidence="3" type="ORF">COLO4_16736</name>
</gene>
<proteinExistence type="predicted"/>
<name>A0A1R3JFX1_9ROSI</name>
<dbReference type="EMBL" id="AWUE01016240">
    <property type="protein sequence ID" value="OMO93723.1"/>
    <property type="molecule type" value="Genomic_DNA"/>
</dbReference>
<keyword evidence="2" id="KW-1133">Transmembrane helix</keyword>
<feature type="transmembrane region" description="Helical" evidence="2">
    <location>
        <begin position="265"/>
        <end position="285"/>
    </location>
</feature>
<dbReference type="PANTHER" id="PTHR36073">
    <property type="match status" value="1"/>
</dbReference>
<feature type="transmembrane region" description="Helical" evidence="2">
    <location>
        <begin position="349"/>
        <end position="369"/>
    </location>
</feature>
<dbReference type="STRING" id="93759.A0A1R3JFX1"/>
<protein>
    <submittedName>
        <fullName evidence="3">Uncharacterized protein</fullName>
    </submittedName>
</protein>
<evidence type="ECO:0000313" key="3">
    <source>
        <dbReference type="EMBL" id="OMO93723.1"/>
    </source>
</evidence>
<evidence type="ECO:0000256" key="1">
    <source>
        <dbReference type="SAM" id="Coils"/>
    </source>
</evidence>
<dbReference type="OrthoDB" id="1937632at2759"/>
<evidence type="ECO:0000256" key="2">
    <source>
        <dbReference type="SAM" id="Phobius"/>
    </source>
</evidence>
<organism evidence="3 4">
    <name type="scientific">Corchorus olitorius</name>
    <dbReference type="NCBI Taxonomy" id="93759"/>
    <lineage>
        <taxon>Eukaryota</taxon>
        <taxon>Viridiplantae</taxon>
        <taxon>Streptophyta</taxon>
        <taxon>Embryophyta</taxon>
        <taxon>Tracheophyta</taxon>
        <taxon>Spermatophyta</taxon>
        <taxon>Magnoliopsida</taxon>
        <taxon>eudicotyledons</taxon>
        <taxon>Gunneridae</taxon>
        <taxon>Pentapetalae</taxon>
        <taxon>rosids</taxon>
        <taxon>malvids</taxon>
        <taxon>Malvales</taxon>
        <taxon>Malvaceae</taxon>
        <taxon>Grewioideae</taxon>
        <taxon>Apeibeae</taxon>
        <taxon>Corchorus</taxon>
    </lineage>
</organism>
<dbReference type="Proteomes" id="UP000187203">
    <property type="component" value="Unassembled WGS sequence"/>
</dbReference>
<feature type="transmembrane region" description="Helical" evidence="2">
    <location>
        <begin position="291"/>
        <end position="313"/>
    </location>
</feature>
<keyword evidence="2" id="KW-0812">Transmembrane</keyword>
<reference evidence="4" key="1">
    <citation type="submission" date="2013-09" db="EMBL/GenBank/DDBJ databases">
        <title>Corchorus olitorius genome sequencing.</title>
        <authorList>
            <person name="Alam M."/>
            <person name="Haque M.S."/>
            <person name="Islam M.S."/>
            <person name="Emdad E.M."/>
            <person name="Islam M.M."/>
            <person name="Ahmed B."/>
            <person name="Halim A."/>
            <person name="Hossen Q.M.M."/>
            <person name="Hossain M.Z."/>
            <person name="Ahmed R."/>
            <person name="Khan M.M."/>
            <person name="Islam R."/>
            <person name="Rashid M.M."/>
            <person name="Khan S.A."/>
            <person name="Rahman M.S."/>
            <person name="Alam M."/>
            <person name="Yahiya A.S."/>
            <person name="Khan M.S."/>
            <person name="Azam M.S."/>
            <person name="Haque T."/>
            <person name="Lashkar M.Z.H."/>
            <person name="Akhand A.I."/>
            <person name="Morshed G."/>
            <person name="Roy S."/>
            <person name="Uddin K.S."/>
            <person name="Rabeya T."/>
            <person name="Hossain A.S."/>
            <person name="Chowdhury A."/>
            <person name="Snigdha A.R."/>
            <person name="Mortoza M.S."/>
            <person name="Matin S.A."/>
            <person name="Hoque S.M.E."/>
            <person name="Islam M.K."/>
            <person name="Roy D.K."/>
            <person name="Haider R."/>
            <person name="Moosa M.M."/>
            <person name="Elias S.M."/>
            <person name="Hasan A.M."/>
            <person name="Jahan S."/>
            <person name="Shafiuddin M."/>
            <person name="Mahmood N."/>
            <person name="Shommy N.S."/>
        </authorList>
    </citation>
    <scope>NUCLEOTIDE SEQUENCE [LARGE SCALE GENOMIC DNA]</scope>
    <source>
        <strain evidence="4">cv. O-4</strain>
    </source>
</reference>
<keyword evidence="2" id="KW-0472">Membrane</keyword>
<dbReference type="AlphaFoldDB" id="A0A1R3JFX1"/>
<keyword evidence="4" id="KW-1185">Reference proteome</keyword>
<accession>A0A1R3JFX1</accession>
<evidence type="ECO:0000313" key="4">
    <source>
        <dbReference type="Proteomes" id="UP000187203"/>
    </source>
</evidence>
<dbReference type="PANTHER" id="PTHR36073:SF1">
    <property type="entry name" value="OS01G0962100 PROTEIN"/>
    <property type="match status" value="1"/>
</dbReference>
<keyword evidence="1" id="KW-0175">Coiled coil</keyword>
<feature type="transmembrane region" description="Helical" evidence="2">
    <location>
        <begin position="15"/>
        <end position="38"/>
    </location>
</feature>
<feature type="coiled-coil region" evidence="1">
    <location>
        <begin position="111"/>
        <end position="162"/>
    </location>
</feature>
<feature type="transmembrane region" description="Helical" evidence="2">
    <location>
        <begin position="58"/>
        <end position="77"/>
    </location>
</feature>